<evidence type="ECO:0000313" key="1">
    <source>
        <dbReference type="EMBL" id="KAJ2972999.1"/>
    </source>
</evidence>
<name>A0ACC1N3I3_9PEZI</name>
<dbReference type="Proteomes" id="UP001143856">
    <property type="component" value="Unassembled WGS sequence"/>
</dbReference>
<organism evidence="1 2">
    <name type="scientific">Xylaria curta</name>
    <dbReference type="NCBI Taxonomy" id="42375"/>
    <lineage>
        <taxon>Eukaryota</taxon>
        <taxon>Fungi</taxon>
        <taxon>Dikarya</taxon>
        <taxon>Ascomycota</taxon>
        <taxon>Pezizomycotina</taxon>
        <taxon>Sordariomycetes</taxon>
        <taxon>Xylariomycetidae</taxon>
        <taxon>Xylariales</taxon>
        <taxon>Xylariaceae</taxon>
        <taxon>Xylaria</taxon>
    </lineage>
</organism>
<gene>
    <name evidence="1" type="ORF">NUW58_g9052</name>
</gene>
<accession>A0ACC1N3I3</accession>
<evidence type="ECO:0000313" key="2">
    <source>
        <dbReference type="Proteomes" id="UP001143856"/>
    </source>
</evidence>
<dbReference type="EMBL" id="JAPDGR010003043">
    <property type="protein sequence ID" value="KAJ2972999.1"/>
    <property type="molecule type" value="Genomic_DNA"/>
</dbReference>
<sequence length="480" mass="52966">METVSTYCSQCGHHLGTHLNLWTQIGKSYISPVIRSADDLDISPDGAVRQGEKGTIVDSWGQLLLRTPSLQIRSLDGRETVKPIIQRLLDLKNPSTDEVYHEDDSQDEDHDSGVSENSTYGQATNEIPDLSRVLADVSSQKEEIQRLDTAGCQIVASFNQALQRIDVEVGKLKNEMDQMTGNTSNISTKTRELSDDIFAANKEIKEIKKALQPLGARIHLGQEPVSFSNAISEANTSLRVEFGDIWDKHQQKINLLDSKLNNVRRDLRDFQESFESTRTAAKAAVSGSDANTEEIAALKAEIRDIRQELALERSRKSPASNPVFAAREMDILTSSITTIGQRASQVETLRMEFDLLKGRVQRIEAQTAISQRDPTVNLQHQQSRYSQSVGPKRKGSPDSYVENGVNYVSSPSALNISDGHGNQPNSPTTHPTSLRSKPSAKTPRITSKSGIMKFTKSGAVDKRTLKRGARSATTARKAKS</sequence>
<reference evidence="1" key="1">
    <citation type="submission" date="2022-10" db="EMBL/GenBank/DDBJ databases">
        <title>Genome Sequence of Xylaria curta.</title>
        <authorList>
            <person name="Buettner E."/>
        </authorList>
    </citation>
    <scope>NUCLEOTIDE SEQUENCE</scope>
    <source>
        <strain evidence="1">Babe10</strain>
    </source>
</reference>
<keyword evidence="2" id="KW-1185">Reference proteome</keyword>
<proteinExistence type="predicted"/>
<comment type="caution">
    <text evidence="1">The sequence shown here is derived from an EMBL/GenBank/DDBJ whole genome shotgun (WGS) entry which is preliminary data.</text>
</comment>
<protein>
    <submittedName>
        <fullName evidence="1">Uncharacterized protein</fullName>
    </submittedName>
</protein>